<feature type="transmembrane region" description="Helical" evidence="7">
    <location>
        <begin position="205"/>
        <end position="226"/>
    </location>
</feature>
<feature type="transmembrane region" description="Helical" evidence="7">
    <location>
        <begin position="246"/>
        <end position="264"/>
    </location>
</feature>
<comment type="similarity">
    <text evidence="5">Belongs to the SAT4 family.</text>
</comment>
<feature type="transmembrane region" description="Helical" evidence="7">
    <location>
        <begin position="50"/>
        <end position="70"/>
    </location>
</feature>
<dbReference type="GO" id="GO:0016020">
    <property type="term" value="C:membrane"/>
    <property type="evidence" value="ECO:0007669"/>
    <property type="project" value="UniProtKB-SubCell"/>
</dbReference>
<name>A0A086TCU4_HAPC1</name>
<feature type="compositionally biased region" description="Polar residues" evidence="6">
    <location>
        <begin position="328"/>
        <end position="347"/>
    </location>
</feature>
<dbReference type="EMBL" id="JPKY01000012">
    <property type="protein sequence ID" value="KFH47176.1"/>
    <property type="molecule type" value="Genomic_DNA"/>
</dbReference>
<dbReference type="HOGENOM" id="CLU_028200_0_1_1"/>
<evidence type="ECO:0000256" key="4">
    <source>
        <dbReference type="ARBA" id="ARBA00023136"/>
    </source>
</evidence>
<feature type="domain" description="Rhodopsin" evidence="8">
    <location>
        <begin position="34"/>
        <end position="268"/>
    </location>
</feature>
<evidence type="ECO:0000256" key="5">
    <source>
        <dbReference type="ARBA" id="ARBA00038359"/>
    </source>
</evidence>
<evidence type="ECO:0000259" key="8">
    <source>
        <dbReference type="Pfam" id="PF20684"/>
    </source>
</evidence>
<reference evidence="10" key="1">
    <citation type="journal article" date="2014" name="Genome Announc.">
        <title>Genome sequence and annotation of Acremonium chrysogenum, producer of the beta-lactam antibiotic cephalosporin C.</title>
        <authorList>
            <person name="Terfehr D."/>
            <person name="Dahlmann T.A."/>
            <person name="Specht T."/>
            <person name="Zadra I."/>
            <person name="Kuernsteiner H."/>
            <person name="Kueck U."/>
        </authorList>
    </citation>
    <scope>NUCLEOTIDE SEQUENCE [LARGE SCALE GENOMIC DNA]</scope>
    <source>
        <strain evidence="10">ATCC 11550 / CBS 779.69 / DSM 880 / IAM 14645 / JCM 23072 / IMI 49137</strain>
    </source>
</reference>
<protein>
    <recommendedName>
        <fullName evidence="8">Rhodopsin domain-containing protein</fullName>
    </recommendedName>
</protein>
<evidence type="ECO:0000313" key="10">
    <source>
        <dbReference type="Proteomes" id="UP000029964"/>
    </source>
</evidence>
<feature type="transmembrane region" description="Helical" evidence="7">
    <location>
        <begin position="168"/>
        <end position="193"/>
    </location>
</feature>
<feature type="transmembrane region" description="Helical" evidence="7">
    <location>
        <begin position="134"/>
        <end position="156"/>
    </location>
</feature>
<evidence type="ECO:0000256" key="3">
    <source>
        <dbReference type="ARBA" id="ARBA00022989"/>
    </source>
</evidence>
<dbReference type="Proteomes" id="UP000029964">
    <property type="component" value="Unassembled WGS sequence"/>
</dbReference>
<sequence>MAKAEVYMPILGFVRTQIIVNSVIVFLVLVVVSLRVVGRLLGPGLGWDDALVLLATPLGMAMLVCQGLFAPVGNGYTLSEHPQLAKNIPFILNVTFGMQIIYVVMLAAVKGSMLCFFLRVFVTPSVKRITHIMLGFVVAWMIAYIGACVFLCTPVSAQWTGMGKCGAYIPMIQSLIATNAIGDLAIMVIPMYSIWQLKMRKAEKLGVTASFGLGIACIVCAVFRIIYISVVDLNSNVTGTMPTTTLLFTLEPNLAILCVSIPMLRPFYVMYRKYVNGSRIDDTGERSTGFRDTAQKSTGTDTVMRAGEADGWEMDNYGRPLGKGSHHITASTTMPGADSESGSEQNLTHVSRSLNLKNEILVEQKWTVTRD</sequence>
<dbReference type="InterPro" id="IPR049326">
    <property type="entry name" value="Rhodopsin_dom_fungi"/>
</dbReference>
<evidence type="ECO:0000256" key="1">
    <source>
        <dbReference type="ARBA" id="ARBA00004141"/>
    </source>
</evidence>
<accession>A0A086TCU4</accession>
<dbReference type="OrthoDB" id="3529975at2759"/>
<gene>
    <name evidence="9" type="ORF">ACRE_020000</name>
</gene>
<dbReference type="InterPro" id="IPR052337">
    <property type="entry name" value="SAT4-like"/>
</dbReference>
<feature type="region of interest" description="Disordered" evidence="6">
    <location>
        <begin position="324"/>
        <end position="347"/>
    </location>
</feature>
<keyword evidence="10" id="KW-1185">Reference proteome</keyword>
<dbReference type="PANTHER" id="PTHR33048:SF161">
    <property type="entry name" value="INTEGRAL MEMBRANE PROTEIN"/>
    <property type="match status" value="1"/>
</dbReference>
<evidence type="ECO:0000256" key="6">
    <source>
        <dbReference type="SAM" id="MobiDB-lite"/>
    </source>
</evidence>
<comment type="caution">
    <text evidence="9">The sequence shown here is derived from an EMBL/GenBank/DDBJ whole genome shotgun (WGS) entry which is preliminary data.</text>
</comment>
<feature type="transmembrane region" description="Helical" evidence="7">
    <location>
        <begin position="18"/>
        <end position="38"/>
    </location>
</feature>
<keyword evidence="4 7" id="KW-0472">Membrane</keyword>
<evidence type="ECO:0000256" key="7">
    <source>
        <dbReference type="SAM" id="Phobius"/>
    </source>
</evidence>
<dbReference type="PANTHER" id="PTHR33048">
    <property type="entry name" value="PTH11-LIKE INTEGRAL MEMBRANE PROTEIN (AFU_ORTHOLOGUE AFUA_5G11245)"/>
    <property type="match status" value="1"/>
</dbReference>
<dbReference type="AlphaFoldDB" id="A0A086TCU4"/>
<organism evidence="9 10">
    <name type="scientific">Hapsidospora chrysogenum (strain ATCC 11550 / CBS 779.69 / DSM 880 / IAM 14645 / JCM 23072 / IMI 49137)</name>
    <name type="common">Acremonium chrysogenum</name>
    <dbReference type="NCBI Taxonomy" id="857340"/>
    <lineage>
        <taxon>Eukaryota</taxon>
        <taxon>Fungi</taxon>
        <taxon>Dikarya</taxon>
        <taxon>Ascomycota</taxon>
        <taxon>Pezizomycotina</taxon>
        <taxon>Sordariomycetes</taxon>
        <taxon>Hypocreomycetidae</taxon>
        <taxon>Hypocreales</taxon>
        <taxon>Bionectriaceae</taxon>
        <taxon>Hapsidospora</taxon>
    </lineage>
</organism>
<evidence type="ECO:0000313" key="9">
    <source>
        <dbReference type="EMBL" id="KFH47176.1"/>
    </source>
</evidence>
<keyword evidence="3 7" id="KW-1133">Transmembrane helix</keyword>
<keyword evidence="2 7" id="KW-0812">Transmembrane</keyword>
<dbReference type="Pfam" id="PF20684">
    <property type="entry name" value="Fung_rhodopsin"/>
    <property type="match status" value="1"/>
</dbReference>
<comment type="subcellular location">
    <subcellularLocation>
        <location evidence="1">Membrane</location>
        <topology evidence="1">Multi-pass membrane protein</topology>
    </subcellularLocation>
</comment>
<proteinExistence type="inferred from homology"/>
<evidence type="ECO:0000256" key="2">
    <source>
        <dbReference type="ARBA" id="ARBA00022692"/>
    </source>
</evidence>
<feature type="transmembrane region" description="Helical" evidence="7">
    <location>
        <begin position="90"/>
        <end position="122"/>
    </location>
</feature>